<dbReference type="AlphaFoldDB" id="A0A9D4AG00"/>
<feature type="region of interest" description="Disordered" evidence="1">
    <location>
        <begin position="85"/>
        <end position="109"/>
    </location>
</feature>
<gene>
    <name evidence="2" type="ORF">J1N35_008307</name>
</gene>
<reference evidence="2 3" key="1">
    <citation type="journal article" date="2021" name="Plant Biotechnol. J.">
        <title>Multi-omics assisted identification of the key and species-specific regulatory components of drought-tolerant mechanisms in Gossypium stocksii.</title>
        <authorList>
            <person name="Yu D."/>
            <person name="Ke L."/>
            <person name="Zhang D."/>
            <person name="Wu Y."/>
            <person name="Sun Y."/>
            <person name="Mei J."/>
            <person name="Sun J."/>
            <person name="Sun Y."/>
        </authorList>
    </citation>
    <scope>NUCLEOTIDE SEQUENCE [LARGE SCALE GENOMIC DNA]</scope>
    <source>
        <strain evidence="3">cv. E1</strain>
        <tissue evidence="2">Leaf</tissue>
    </source>
</reference>
<proteinExistence type="predicted"/>
<evidence type="ECO:0000313" key="2">
    <source>
        <dbReference type="EMBL" id="KAH1114929.1"/>
    </source>
</evidence>
<protein>
    <submittedName>
        <fullName evidence="2">Uncharacterized protein</fullName>
    </submittedName>
</protein>
<comment type="caution">
    <text evidence="2">The sequence shown here is derived from an EMBL/GenBank/DDBJ whole genome shotgun (WGS) entry which is preliminary data.</text>
</comment>
<organism evidence="2 3">
    <name type="scientific">Gossypium stocksii</name>
    <dbReference type="NCBI Taxonomy" id="47602"/>
    <lineage>
        <taxon>Eukaryota</taxon>
        <taxon>Viridiplantae</taxon>
        <taxon>Streptophyta</taxon>
        <taxon>Embryophyta</taxon>
        <taxon>Tracheophyta</taxon>
        <taxon>Spermatophyta</taxon>
        <taxon>Magnoliopsida</taxon>
        <taxon>eudicotyledons</taxon>
        <taxon>Gunneridae</taxon>
        <taxon>Pentapetalae</taxon>
        <taxon>rosids</taxon>
        <taxon>malvids</taxon>
        <taxon>Malvales</taxon>
        <taxon>Malvaceae</taxon>
        <taxon>Malvoideae</taxon>
        <taxon>Gossypium</taxon>
    </lineage>
</organism>
<keyword evidence="3" id="KW-1185">Reference proteome</keyword>
<name>A0A9D4AG00_9ROSI</name>
<evidence type="ECO:0000256" key="1">
    <source>
        <dbReference type="SAM" id="MobiDB-lite"/>
    </source>
</evidence>
<dbReference type="OrthoDB" id="10417701at2759"/>
<sequence>MLRLFYKFSITSNLIKFSKMKLVDDEGVEIIIALYCSTGNVNVKPIQLFAKSTNVELVQNVIPLSQQYIVEDPCTEIHSVVVGADANGEEGPNNDGHSDHKGEDFSDPDLDEVLNDIDDEGTDEGENVYAPSVENLSRNIAMHNDPRAHILSVDPYVAHASEFPEYPDMIHFHWLMADFESE</sequence>
<accession>A0A9D4AG00</accession>
<evidence type="ECO:0000313" key="3">
    <source>
        <dbReference type="Proteomes" id="UP000828251"/>
    </source>
</evidence>
<dbReference type="EMBL" id="JAIQCV010000003">
    <property type="protein sequence ID" value="KAH1114929.1"/>
    <property type="molecule type" value="Genomic_DNA"/>
</dbReference>
<dbReference type="Proteomes" id="UP000828251">
    <property type="component" value="Unassembled WGS sequence"/>
</dbReference>